<dbReference type="SUPFAM" id="SSF52540">
    <property type="entry name" value="P-loop containing nucleoside triphosphate hydrolases"/>
    <property type="match status" value="1"/>
</dbReference>
<keyword evidence="6 8" id="KW-1133">Transmembrane helix</keyword>
<evidence type="ECO:0000259" key="10">
    <source>
        <dbReference type="PROSITE" id="PS50929"/>
    </source>
</evidence>
<keyword evidence="7 8" id="KW-0472">Membrane</keyword>
<dbReference type="GO" id="GO:0005886">
    <property type="term" value="C:plasma membrane"/>
    <property type="evidence" value="ECO:0007669"/>
    <property type="project" value="UniProtKB-SubCell"/>
</dbReference>
<dbReference type="InterPro" id="IPR003439">
    <property type="entry name" value="ABC_transporter-like_ATP-bd"/>
</dbReference>
<evidence type="ECO:0000313" key="12">
    <source>
        <dbReference type="Proteomes" id="UP000004509"/>
    </source>
</evidence>
<evidence type="ECO:0000256" key="3">
    <source>
        <dbReference type="ARBA" id="ARBA00022692"/>
    </source>
</evidence>
<dbReference type="STRING" id="596324.TREVI0001_0290"/>
<feature type="domain" description="ABC transporter" evidence="9">
    <location>
        <begin position="331"/>
        <end position="565"/>
    </location>
</feature>
<dbReference type="Pfam" id="PF00005">
    <property type="entry name" value="ABC_tran"/>
    <property type="match status" value="1"/>
</dbReference>
<feature type="transmembrane region" description="Helical" evidence="8">
    <location>
        <begin position="132"/>
        <end position="151"/>
    </location>
</feature>
<evidence type="ECO:0000256" key="1">
    <source>
        <dbReference type="ARBA" id="ARBA00004651"/>
    </source>
</evidence>
<accession>C8PPY6</accession>
<keyword evidence="3 8" id="KW-0812">Transmembrane</keyword>
<dbReference type="Proteomes" id="UP000004509">
    <property type="component" value="Unassembled WGS sequence"/>
</dbReference>
<comment type="caution">
    <text evidence="11">The sequence shown here is derived from an EMBL/GenBank/DDBJ whole genome shotgun (WGS) entry which is preliminary data.</text>
</comment>
<feature type="transmembrane region" description="Helical" evidence="8">
    <location>
        <begin position="157"/>
        <end position="176"/>
    </location>
</feature>
<feature type="transmembrane region" description="Helical" evidence="8">
    <location>
        <begin position="21"/>
        <end position="45"/>
    </location>
</feature>
<dbReference type="InterPro" id="IPR017871">
    <property type="entry name" value="ABC_transporter-like_CS"/>
</dbReference>
<evidence type="ECO:0000313" key="11">
    <source>
        <dbReference type="EMBL" id="EEV20468.1"/>
    </source>
</evidence>
<dbReference type="PROSITE" id="PS50929">
    <property type="entry name" value="ABC_TM1F"/>
    <property type="match status" value="1"/>
</dbReference>
<dbReference type="InterPro" id="IPR027417">
    <property type="entry name" value="P-loop_NTPase"/>
</dbReference>
<dbReference type="GO" id="GO:0016887">
    <property type="term" value="F:ATP hydrolysis activity"/>
    <property type="evidence" value="ECO:0007669"/>
    <property type="project" value="InterPro"/>
</dbReference>
<evidence type="ECO:0000256" key="4">
    <source>
        <dbReference type="ARBA" id="ARBA00022741"/>
    </source>
</evidence>
<dbReference type="PROSITE" id="PS50893">
    <property type="entry name" value="ABC_TRANSPORTER_2"/>
    <property type="match status" value="1"/>
</dbReference>
<dbReference type="GO" id="GO:0015421">
    <property type="term" value="F:ABC-type oligopeptide transporter activity"/>
    <property type="evidence" value="ECO:0007669"/>
    <property type="project" value="TreeGrafter"/>
</dbReference>
<keyword evidence="2" id="KW-0813">Transport</keyword>
<name>C8PPY6_9SPIR</name>
<evidence type="ECO:0000256" key="6">
    <source>
        <dbReference type="ARBA" id="ARBA00022989"/>
    </source>
</evidence>
<gene>
    <name evidence="11" type="ORF">TREVI0001_0290</name>
</gene>
<dbReference type="AlphaFoldDB" id="C8PPY6"/>
<dbReference type="RefSeq" id="WP_006188641.1">
    <property type="nucleotide sequence ID" value="NZ_ACYH01000032.1"/>
</dbReference>
<evidence type="ECO:0000256" key="5">
    <source>
        <dbReference type="ARBA" id="ARBA00022840"/>
    </source>
</evidence>
<evidence type="ECO:0000256" key="2">
    <source>
        <dbReference type="ARBA" id="ARBA00022448"/>
    </source>
</evidence>
<dbReference type="InterPro" id="IPR011527">
    <property type="entry name" value="ABC1_TM_dom"/>
</dbReference>
<organism evidence="11 12">
    <name type="scientific">Treponema vincentii ATCC 35580</name>
    <dbReference type="NCBI Taxonomy" id="596324"/>
    <lineage>
        <taxon>Bacteria</taxon>
        <taxon>Pseudomonadati</taxon>
        <taxon>Spirochaetota</taxon>
        <taxon>Spirochaetia</taxon>
        <taxon>Spirochaetales</taxon>
        <taxon>Treponemataceae</taxon>
        <taxon>Treponema</taxon>
    </lineage>
</organism>
<dbReference type="PANTHER" id="PTHR43394:SF1">
    <property type="entry name" value="ATP-BINDING CASSETTE SUB-FAMILY B MEMBER 10, MITOCHONDRIAL"/>
    <property type="match status" value="1"/>
</dbReference>
<dbReference type="InterPro" id="IPR003593">
    <property type="entry name" value="AAA+_ATPase"/>
</dbReference>
<feature type="transmembrane region" description="Helical" evidence="8">
    <location>
        <begin position="242"/>
        <end position="265"/>
    </location>
</feature>
<dbReference type="OrthoDB" id="9762517at2"/>
<dbReference type="SMART" id="SM00382">
    <property type="entry name" value="AAA"/>
    <property type="match status" value="1"/>
</dbReference>
<evidence type="ECO:0000256" key="8">
    <source>
        <dbReference type="SAM" id="Phobius"/>
    </source>
</evidence>
<dbReference type="InterPro" id="IPR036640">
    <property type="entry name" value="ABC1_TM_sf"/>
</dbReference>
<evidence type="ECO:0000259" key="9">
    <source>
        <dbReference type="PROSITE" id="PS50893"/>
    </source>
</evidence>
<keyword evidence="4" id="KW-0547">Nucleotide-binding</keyword>
<dbReference type="EMBL" id="ACYH01000032">
    <property type="protein sequence ID" value="EEV20468.1"/>
    <property type="molecule type" value="Genomic_DNA"/>
</dbReference>
<comment type="subcellular location">
    <subcellularLocation>
        <location evidence="1">Cell membrane</location>
        <topology evidence="1">Multi-pass membrane protein</topology>
    </subcellularLocation>
</comment>
<protein>
    <submittedName>
        <fullName evidence="11">ABC transporter, ATP-binding protein</fullName>
    </submittedName>
</protein>
<dbReference type="Gene3D" id="3.40.50.300">
    <property type="entry name" value="P-loop containing nucleotide triphosphate hydrolases"/>
    <property type="match status" value="1"/>
</dbReference>
<feature type="domain" description="ABC transmembrane type-1" evidence="10">
    <location>
        <begin position="18"/>
        <end position="300"/>
    </location>
</feature>
<feature type="transmembrane region" description="Helical" evidence="8">
    <location>
        <begin position="51"/>
        <end position="71"/>
    </location>
</feature>
<dbReference type="FunFam" id="3.40.50.300:FF:000287">
    <property type="entry name" value="Multidrug ABC transporter ATP-binding protein"/>
    <property type="match status" value="1"/>
</dbReference>
<dbReference type="InterPro" id="IPR039421">
    <property type="entry name" value="Type_1_exporter"/>
</dbReference>
<proteinExistence type="predicted"/>
<dbReference type="Gene3D" id="1.20.1560.10">
    <property type="entry name" value="ABC transporter type 1, transmembrane domain"/>
    <property type="match status" value="1"/>
</dbReference>
<evidence type="ECO:0000256" key="7">
    <source>
        <dbReference type="ARBA" id="ARBA00023136"/>
    </source>
</evidence>
<keyword evidence="5 11" id="KW-0067">ATP-binding</keyword>
<dbReference type="PROSITE" id="PS00211">
    <property type="entry name" value="ABC_TRANSPORTER_1"/>
    <property type="match status" value="1"/>
</dbReference>
<dbReference type="eggNOG" id="COG1132">
    <property type="taxonomic scope" value="Bacteria"/>
</dbReference>
<reference evidence="11 12" key="1">
    <citation type="submission" date="2009-07" db="EMBL/GenBank/DDBJ databases">
        <authorList>
            <person name="Madupu R."/>
            <person name="Sebastian Y."/>
            <person name="Durkin A.S."/>
            <person name="Torralba M."/>
            <person name="Methe B."/>
            <person name="Sutton G.G."/>
            <person name="Strausberg R.L."/>
            <person name="Nelson K.E."/>
        </authorList>
    </citation>
    <scope>NUCLEOTIDE SEQUENCE [LARGE SCALE GENOMIC DNA]</scope>
    <source>
        <strain evidence="11 12">ATCC 35580</strain>
    </source>
</reference>
<dbReference type="SUPFAM" id="SSF90123">
    <property type="entry name" value="ABC transporter transmembrane region"/>
    <property type="match status" value="1"/>
</dbReference>
<dbReference type="PANTHER" id="PTHR43394">
    <property type="entry name" value="ATP-DEPENDENT PERMEASE MDL1, MITOCHONDRIAL"/>
    <property type="match status" value="1"/>
</dbReference>
<dbReference type="Pfam" id="PF00664">
    <property type="entry name" value="ABC_membrane"/>
    <property type="match status" value="1"/>
</dbReference>
<dbReference type="GO" id="GO:0005524">
    <property type="term" value="F:ATP binding"/>
    <property type="evidence" value="ECO:0007669"/>
    <property type="project" value="UniProtKB-KW"/>
</dbReference>
<sequence length="570" mass="63035">MFKEMIALLSKSGKRSLAVSSLFFALYGIVSAGMIVIVFSTLAMIAGRQSIAAQIPYFAGLGLLVVIRGLCNMAADKEKHNAGFDIVQQIRERMIIKLKQFSLGFYTDEKLGEINTILHKDADTMSMVVGHVWSRMFGNFLAAAAIFALLAVTDTALAILMVAAMIPALSFLAYSLKQAKRIEKENNSALIDMVNLFVEYVRGMPVLKSFANNTLLDALLAQKTERFGKTSTRAAAFKAAELSVFAFLLDCAYCVLLISGTVFVLRGRLSVQSFIIFAVLSKEFYKPFAQMETHYMYYVAASDSYKRLGKILYGAVIADKADGIIPVRNDIAFTDVGFSYHQDDFRLEHIDFTIGEKTMTALVGESGSGKTTITHLLLRFYEVNGGSITVGGTDIRDIPYDELLNRISIVMQNVQLFDTSIEENIRVGKKGATKEAIIGACKKARIHDFIMNLPDGYETNIGENGALLSGGQRQRISIARAFLKDAPILILDEMTSNVDPVNEALIQEAVTELAKNRTVLVIAHHLKTIQHADQILIFKKGKLVEKGKHGELLDQDGYYAQLWKAQYEVC</sequence>